<evidence type="ECO:0000256" key="1">
    <source>
        <dbReference type="SAM" id="MobiDB-lite"/>
    </source>
</evidence>
<evidence type="ECO:0000256" key="2">
    <source>
        <dbReference type="SAM" id="SignalP"/>
    </source>
</evidence>
<keyword evidence="2" id="KW-0732">Signal</keyword>
<organism evidence="3 4">
    <name type="scientific">Chloebia gouldiae</name>
    <name type="common">Gouldian finch</name>
    <name type="synonym">Erythrura gouldiae</name>
    <dbReference type="NCBI Taxonomy" id="44316"/>
    <lineage>
        <taxon>Eukaryota</taxon>
        <taxon>Metazoa</taxon>
        <taxon>Chordata</taxon>
        <taxon>Craniata</taxon>
        <taxon>Vertebrata</taxon>
        <taxon>Euteleostomi</taxon>
        <taxon>Archelosauria</taxon>
        <taxon>Archosauria</taxon>
        <taxon>Dinosauria</taxon>
        <taxon>Saurischia</taxon>
        <taxon>Theropoda</taxon>
        <taxon>Coelurosauria</taxon>
        <taxon>Aves</taxon>
        <taxon>Neognathae</taxon>
        <taxon>Neoaves</taxon>
        <taxon>Telluraves</taxon>
        <taxon>Australaves</taxon>
        <taxon>Passeriformes</taxon>
        <taxon>Passeroidea</taxon>
        <taxon>Passeridae</taxon>
        <taxon>Chloebia</taxon>
    </lineage>
</organism>
<feature type="region of interest" description="Disordered" evidence="1">
    <location>
        <begin position="158"/>
        <end position="223"/>
    </location>
</feature>
<name>A0A3L8SI80_CHLGU</name>
<proteinExistence type="predicted"/>
<dbReference type="EMBL" id="QUSF01000021">
    <property type="protein sequence ID" value="RLW01733.1"/>
    <property type="molecule type" value="Genomic_DNA"/>
</dbReference>
<keyword evidence="4" id="KW-1185">Reference proteome</keyword>
<comment type="caution">
    <text evidence="3">The sequence shown here is derived from an EMBL/GenBank/DDBJ whole genome shotgun (WGS) entry which is preliminary data.</text>
</comment>
<protein>
    <submittedName>
        <fullName evidence="3">Uncharacterized protein</fullName>
    </submittedName>
</protein>
<accession>A0A3L8SI80</accession>
<feature type="signal peptide" evidence="2">
    <location>
        <begin position="1"/>
        <end position="16"/>
    </location>
</feature>
<evidence type="ECO:0000313" key="3">
    <source>
        <dbReference type="EMBL" id="RLW01733.1"/>
    </source>
</evidence>
<evidence type="ECO:0000313" key="4">
    <source>
        <dbReference type="Proteomes" id="UP000276834"/>
    </source>
</evidence>
<reference evidence="3 4" key="1">
    <citation type="journal article" date="2018" name="Proc. R. Soc. B">
        <title>A non-coding region near Follistatin controls head colour polymorphism in the Gouldian finch.</title>
        <authorList>
            <person name="Toomey M.B."/>
            <person name="Marques C.I."/>
            <person name="Andrade P."/>
            <person name="Araujo P.M."/>
            <person name="Sabatino S."/>
            <person name="Gazda M.A."/>
            <person name="Afonso S."/>
            <person name="Lopes R.J."/>
            <person name="Corbo J.C."/>
            <person name="Carneiro M."/>
        </authorList>
    </citation>
    <scope>NUCLEOTIDE SEQUENCE [LARGE SCALE GENOMIC DNA]</scope>
    <source>
        <strain evidence="3">Red01</strain>
        <tissue evidence="3">Muscle</tissue>
    </source>
</reference>
<gene>
    <name evidence="3" type="ORF">DV515_00007700</name>
</gene>
<dbReference type="Proteomes" id="UP000276834">
    <property type="component" value="Unassembled WGS sequence"/>
</dbReference>
<feature type="chain" id="PRO_5018166674" evidence="2">
    <location>
        <begin position="17"/>
        <end position="223"/>
    </location>
</feature>
<dbReference type="AlphaFoldDB" id="A0A3L8SI80"/>
<sequence>MLPSFSLLLLWPFSLCQISITESYFSLRPQITFPSGKYCYSNNSLFSFHECASTITVLSSSQHQVLPPSSVQGTWLKAKPLGEWNGLRAVFWGEARQNIQDKCLYANVNANASGSSSFPEDAYNKHGPGRFDFTKTISVASGSKLVQERTDFMKTKATRDLDNGEEGQALLPASPRPSSMELPGSVEHGAVPDFVRETRSGAGPQPAEQLACHRRAPQASGFP</sequence>